<dbReference type="InterPro" id="IPR004474">
    <property type="entry name" value="LytR_CpsA_psr"/>
</dbReference>
<keyword evidence="3" id="KW-0472">Membrane</keyword>
<dbReference type="RefSeq" id="WP_006362203.1">
    <property type="nucleotide sequence ID" value="NZ_GG700630.1"/>
</dbReference>
<evidence type="ECO:0000259" key="4">
    <source>
        <dbReference type="Pfam" id="PF03816"/>
    </source>
</evidence>
<accession>D0WGJ3</accession>
<dbReference type="PANTHER" id="PTHR33392:SF6">
    <property type="entry name" value="POLYISOPRENYL-TEICHOIC ACID--PEPTIDOGLYCAN TEICHOIC ACID TRANSFERASE TAGU"/>
    <property type="match status" value="1"/>
</dbReference>
<organism evidence="5 6">
    <name type="scientific">Slackia exigua (strain ATCC 700122 / DSM 15923 / CIP 105133 / JCM 11022 / KCTC 5966 / S-7)</name>
    <dbReference type="NCBI Taxonomy" id="649764"/>
    <lineage>
        <taxon>Bacteria</taxon>
        <taxon>Bacillati</taxon>
        <taxon>Actinomycetota</taxon>
        <taxon>Coriobacteriia</taxon>
        <taxon>Eggerthellales</taxon>
        <taxon>Eggerthellaceae</taxon>
        <taxon>Slackia</taxon>
    </lineage>
</organism>
<dbReference type="Gene3D" id="3.40.630.190">
    <property type="entry name" value="LCP protein"/>
    <property type="match status" value="1"/>
</dbReference>
<feature type="transmembrane region" description="Helical" evidence="3">
    <location>
        <begin position="59"/>
        <end position="84"/>
    </location>
</feature>
<dbReference type="HOGENOM" id="CLU_016455_3_0_11"/>
<dbReference type="InterPro" id="IPR050922">
    <property type="entry name" value="LytR/CpsA/Psr_CW_biosynth"/>
</dbReference>
<keyword evidence="3" id="KW-1133">Transmembrane helix</keyword>
<dbReference type="Proteomes" id="UP000006001">
    <property type="component" value="Unassembled WGS sequence"/>
</dbReference>
<dbReference type="Pfam" id="PF03816">
    <property type="entry name" value="LytR_cpsA_psr"/>
    <property type="match status" value="1"/>
</dbReference>
<evidence type="ECO:0000256" key="2">
    <source>
        <dbReference type="SAM" id="MobiDB-lite"/>
    </source>
</evidence>
<gene>
    <name evidence="5" type="ORF">HMPREF0762_00947</name>
</gene>
<protein>
    <submittedName>
        <fullName evidence="5">Cell envelope-like function transcriptional attenuator common domain protein</fullName>
    </submittedName>
</protein>
<comment type="caution">
    <text evidence="5">The sequence shown here is derived from an EMBL/GenBank/DDBJ whole genome shotgun (WGS) entry which is preliminary data.</text>
</comment>
<comment type="similarity">
    <text evidence="1">Belongs to the LytR/CpsA/Psr (LCP) family.</text>
</comment>
<evidence type="ECO:0000256" key="3">
    <source>
        <dbReference type="SAM" id="Phobius"/>
    </source>
</evidence>
<feature type="compositionally biased region" description="Acidic residues" evidence="2">
    <location>
        <begin position="401"/>
        <end position="410"/>
    </location>
</feature>
<dbReference type="STRING" id="649764.HMPREF0762_00947"/>
<reference evidence="5" key="1">
    <citation type="submission" date="2009-10" db="EMBL/GenBank/DDBJ databases">
        <authorList>
            <person name="Weinstock G."/>
            <person name="Sodergren E."/>
            <person name="Clifton S."/>
            <person name="Fulton L."/>
            <person name="Fulton B."/>
            <person name="Courtney L."/>
            <person name="Fronick C."/>
            <person name="Harrison M."/>
            <person name="Strong C."/>
            <person name="Farmer C."/>
            <person name="Delahaunty K."/>
            <person name="Markovic C."/>
            <person name="Hall O."/>
            <person name="Minx P."/>
            <person name="Tomlinson C."/>
            <person name="Mitreva M."/>
            <person name="Nelson J."/>
            <person name="Hou S."/>
            <person name="Wollam A."/>
            <person name="Pepin K.H."/>
            <person name="Johnson M."/>
            <person name="Bhonagiri V."/>
            <person name="Nash W.E."/>
            <person name="Warren W."/>
            <person name="Chinwalla A."/>
            <person name="Mardis E.R."/>
            <person name="Wilson R.K."/>
        </authorList>
    </citation>
    <scope>NUCLEOTIDE SEQUENCE [LARGE SCALE GENOMIC DNA]</scope>
    <source>
        <strain evidence="5">ATCC 700122</strain>
    </source>
</reference>
<feature type="compositionally biased region" description="Low complexity" evidence="2">
    <location>
        <begin position="415"/>
        <end position="429"/>
    </location>
</feature>
<keyword evidence="6" id="KW-1185">Reference proteome</keyword>
<feature type="region of interest" description="Disordered" evidence="2">
    <location>
        <begin position="390"/>
        <end position="429"/>
    </location>
</feature>
<evidence type="ECO:0000313" key="6">
    <source>
        <dbReference type="Proteomes" id="UP000006001"/>
    </source>
</evidence>
<dbReference type="AlphaFoldDB" id="D0WGJ3"/>
<dbReference type="GeneID" id="85007507"/>
<dbReference type="OrthoDB" id="9782542at2"/>
<feature type="domain" description="Cell envelope-related transcriptional attenuator" evidence="4">
    <location>
        <begin position="138"/>
        <end position="285"/>
    </location>
</feature>
<evidence type="ECO:0000256" key="1">
    <source>
        <dbReference type="ARBA" id="ARBA00006068"/>
    </source>
</evidence>
<keyword evidence="3" id="KW-0812">Transmembrane</keyword>
<sequence length="429" mass="45318">MGLKKSGKHGSSGNAGGFVPASTVRPASYSSKFDSRQASSGAYVSDVSSVMPDRKRGRIARIVGIVIAALVFVGAIAAVALYLYTDSINQKLRAGVDDDLMDSLSEQGSTDPGEPFYMLVMGVDRSEYRESTGDDKFRSDSMILVRVDPRQKTATLVSIERDTYVNIDGVGADKINAAAAYGGADLVVSTVSEFAGVPISHYMEVDFDGFEAAVDALGGIDVDVPIDIDDDRAGGSLSAGEQTLDGEQALILCRSRHAYDSYGTGDFYRMANQRLVMGAIAEKVLSSDVATMAETINAMSGYITTDMSVEDLIKVAESMRGMDMDNGIYSAMNPTYGAQIDGIWYQYCDLAAWRKLMTRVDAGLPPYEDKAQNSNDGGIVGSARSYLGATADQTARSEASGEGDETEEDAGGSRTGASGNARGSAAGGR</sequence>
<dbReference type="NCBIfam" id="TIGR00350">
    <property type="entry name" value="lytR_cpsA_psr"/>
    <property type="match status" value="1"/>
</dbReference>
<dbReference type="eggNOG" id="COG1316">
    <property type="taxonomic scope" value="Bacteria"/>
</dbReference>
<evidence type="ECO:0000313" key="5">
    <source>
        <dbReference type="EMBL" id="EEZ61606.1"/>
    </source>
</evidence>
<dbReference type="EMBL" id="ACUX02000006">
    <property type="protein sequence ID" value="EEZ61606.1"/>
    <property type="molecule type" value="Genomic_DNA"/>
</dbReference>
<name>D0WGJ3_SLAES</name>
<dbReference type="PANTHER" id="PTHR33392">
    <property type="entry name" value="POLYISOPRENYL-TEICHOIC ACID--PEPTIDOGLYCAN TEICHOIC ACID TRANSFERASE TAGU"/>
    <property type="match status" value="1"/>
</dbReference>
<proteinExistence type="inferred from homology"/>